<evidence type="ECO:0000313" key="2">
    <source>
        <dbReference type="EMBL" id="ODN80886.1"/>
    </source>
</evidence>
<name>A0A1E3HYS9_9TREE</name>
<evidence type="ECO:0000256" key="1">
    <source>
        <dbReference type="SAM" id="MobiDB-lite"/>
    </source>
</evidence>
<dbReference type="GeneID" id="30154326"/>
<feature type="region of interest" description="Disordered" evidence="1">
    <location>
        <begin position="1"/>
        <end position="27"/>
    </location>
</feature>
<keyword evidence="3" id="KW-1185">Reference proteome</keyword>
<dbReference type="RefSeq" id="XP_018995452.1">
    <property type="nucleotide sequence ID" value="XM_019136783.1"/>
</dbReference>
<dbReference type="Proteomes" id="UP000094065">
    <property type="component" value="Unassembled WGS sequence"/>
</dbReference>
<accession>A0A1E3HYS9</accession>
<protein>
    <submittedName>
        <fullName evidence="2">Uncharacterized protein</fullName>
    </submittedName>
</protein>
<dbReference type="EMBL" id="AWGJ01000004">
    <property type="protein sequence ID" value="ODN80886.1"/>
    <property type="molecule type" value="Genomic_DNA"/>
</dbReference>
<gene>
    <name evidence="2" type="ORF">L202_03017</name>
</gene>
<dbReference type="AlphaFoldDB" id="A0A1E3HYS9"/>
<evidence type="ECO:0000313" key="3">
    <source>
        <dbReference type="Proteomes" id="UP000094065"/>
    </source>
</evidence>
<reference evidence="2 3" key="1">
    <citation type="submission" date="2016-06" db="EMBL/GenBank/DDBJ databases">
        <title>Evolution of pathogenesis and genome organization in the Tremellales.</title>
        <authorList>
            <person name="Cuomo C."/>
            <person name="Litvintseva A."/>
            <person name="Heitman J."/>
            <person name="Chen Y."/>
            <person name="Sun S."/>
            <person name="Springer D."/>
            <person name="Dromer F."/>
            <person name="Young S."/>
            <person name="Zeng Q."/>
            <person name="Chapman S."/>
            <person name="Gujja S."/>
            <person name="Saif S."/>
            <person name="Birren B."/>
        </authorList>
    </citation>
    <scope>NUCLEOTIDE SEQUENCE [LARGE SCALE GENOMIC DNA]</scope>
    <source>
        <strain evidence="2 3">CBS 6039</strain>
    </source>
</reference>
<proteinExistence type="predicted"/>
<organism evidence="2 3">
    <name type="scientific">Cryptococcus amylolentus CBS 6039</name>
    <dbReference type="NCBI Taxonomy" id="1295533"/>
    <lineage>
        <taxon>Eukaryota</taxon>
        <taxon>Fungi</taxon>
        <taxon>Dikarya</taxon>
        <taxon>Basidiomycota</taxon>
        <taxon>Agaricomycotina</taxon>
        <taxon>Tremellomycetes</taxon>
        <taxon>Tremellales</taxon>
        <taxon>Cryptococcaceae</taxon>
        <taxon>Cryptococcus</taxon>
    </lineage>
</organism>
<comment type="caution">
    <text evidence="2">The sequence shown here is derived from an EMBL/GenBank/DDBJ whole genome shotgun (WGS) entry which is preliminary data.</text>
</comment>
<feature type="region of interest" description="Disordered" evidence="1">
    <location>
        <begin position="244"/>
        <end position="263"/>
    </location>
</feature>
<sequence length="283" mass="30824">MSGGFVTRSGSLEQVKRDRDSATESGGVQILTRLTPKQEARLRTHLDDRLASLERDERTFKLKSLPSLLSRLSPLLQLILQIPPFHPFDHLRTSYLLTLTAVIPSYISALPLIGGSDILSDGKDGEEAQEGDQEELEQKHAGRVLRAVLAFLKEVDKGWLAVLNGEAWSPPPSAFARSDEADSGEQDWEKNVLLGGTPVKVSYAGQVDQTERTRLRSIILTGRSKMLAWARGYGSFPGSSLPGSAATPISLGGSGAGEEEDEEWETDILNMWNGTLEAVAQGE</sequence>
<dbReference type="OrthoDB" id="2574879at2759"/>